<dbReference type="OrthoDB" id="9780707at2"/>
<keyword evidence="12" id="KW-0547">Nucleotide-binding</keyword>
<dbReference type="InterPro" id="IPR035996">
    <property type="entry name" value="4pyrrol_Methylase_sf"/>
</dbReference>
<evidence type="ECO:0000256" key="6">
    <source>
        <dbReference type="ARBA" id="ARBA00022603"/>
    </source>
</evidence>
<dbReference type="InterPro" id="IPR012818">
    <property type="entry name" value="CbiE"/>
</dbReference>
<dbReference type="CDD" id="cd02440">
    <property type="entry name" value="AdoMet_MTases"/>
    <property type="match status" value="1"/>
</dbReference>
<evidence type="ECO:0000259" key="10">
    <source>
        <dbReference type="Pfam" id="PF00590"/>
    </source>
</evidence>
<dbReference type="InterPro" id="IPR014008">
    <property type="entry name" value="Cbl_synth_MTase_CbiT"/>
</dbReference>
<dbReference type="InterPro" id="IPR014777">
    <property type="entry name" value="4pyrrole_Mease_sub1"/>
</dbReference>
<dbReference type="Gene3D" id="3.30.950.10">
    <property type="entry name" value="Methyltransferase, Cobalt-precorrin-4 Transmethylase, Domain 2"/>
    <property type="match status" value="1"/>
</dbReference>
<dbReference type="EC" id="2.1.1.33" evidence="4"/>
<evidence type="ECO:0000256" key="4">
    <source>
        <dbReference type="ARBA" id="ARBA00011977"/>
    </source>
</evidence>
<dbReference type="AlphaFoldDB" id="A0A0V7ZJB2"/>
<keyword evidence="12" id="KW-0067">ATP-binding</keyword>
<dbReference type="InterPro" id="IPR029063">
    <property type="entry name" value="SAM-dependent_MTases_sf"/>
</dbReference>
<dbReference type="NCBIfam" id="TIGR02467">
    <property type="entry name" value="CbiE"/>
    <property type="match status" value="1"/>
</dbReference>
<evidence type="ECO:0000256" key="9">
    <source>
        <dbReference type="ARBA" id="ARBA00022694"/>
    </source>
</evidence>
<dbReference type="Pfam" id="PF00590">
    <property type="entry name" value="TP_methylase"/>
    <property type="match status" value="1"/>
</dbReference>
<evidence type="ECO:0000313" key="11">
    <source>
        <dbReference type="EMBL" id="KST63988.1"/>
    </source>
</evidence>
<evidence type="ECO:0000256" key="7">
    <source>
        <dbReference type="ARBA" id="ARBA00022679"/>
    </source>
</evidence>
<reference evidence="12 13" key="1">
    <citation type="journal article" date="2015" name="Genome Announc.">
        <title>Draft Genome of the Euendolithic (true boring) Cyanobacterium Mastigocoleus testarum strain BC008.</title>
        <authorList>
            <person name="Guida B.S."/>
            <person name="Garcia-Pichel F."/>
        </authorList>
    </citation>
    <scope>NUCLEOTIDE SEQUENCE [LARGE SCALE GENOMIC DNA]</scope>
    <source>
        <strain evidence="12 13">BC008</strain>
    </source>
</reference>
<evidence type="ECO:0000256" key="8">
    <source>
        <dbReference type="ARBA" id="ARBA00022691"/>
    </source>
</evidence>
<keyword evidence="8" id="KW-0949">S-adenosyl-L-methionine</keyword>
<protein>
    <recommendedName>
        <fullName evidence="4">tRNA (guanine(46)-N(7))-methyltransferase</fullName>
        <ecNumber evidence="4">2.1.1.33</ecNumber>
    </recommendedName>
</protein>
<keyword evidence="5" id="KW-0169">Cobalamin biosynthesis</keyword>
<dbReference type="PANTHER" id="PTHR43182:SF1">
    <property type="entry name" value="COBALT-PRECORRIN-7 C(5)-METHYLTRANSFERASE"/>
    <property type="match status" value="1"/>
</dbReference>
<dbReference type="EMBL" id="LMTZ01000118">
    <property type="protein sequence ID" value="KST64698.1"/>
    <property type="molecule type" value="Genomic_DNA"/>
</dbReference>
<keyword evidence="9" id="KW-0819">tRNA processing</keyword>
<comment type="catalytic activity">
    <reaction evidence="1">
        <text>guanosine(46) in tRNA + S-adenosyl-L-methionine = N(7)-methylguanosine(46) in tRNA + S-adenosyl-L-homocysteine</text>
        <dbReference type="Rhea" id="RHEA:42708"/>
        <dbReference type="Rhea" id="RHEA-COMP:10188"/>
        <dbReference type="Rhea" id="RHEA-COMP:10189"/>
        <dbReference type="ChEBI" id="CHEBI:57856"/>
        <dbReference type="ChEBI" id="CHEBI:59789"/>
        <dbReference type="ChEBI" id="CHEBI:74269"/>
        <dbReference type="ChEBI" id="CHEBI:74480"/>
        <dbReference type="EC" id="2.1.1.33"/>
    </reaction>
</comment>
<comment type="caution">
    <text evidence="12">The sequence shown here is derived from an EMBL/GenBank/DDBJ whole genome shotgun (WGS) entry which is preliminary data.</text>
</comment>
<dbReference type="GO" id="GO:0032259">
    <property type="term" value="P:methylation"/>
    <property type="evidence" value="ECO:0007669"/>
    <property type="project" value="UniProtKB-KW"/>
</dbReference>
<organism evidence="12 13">
    <name type="scientific">Mastigocoleus testarum BC008</name>
    <dbReference type="NCBI Taxonomy" id="371196"/>
    <lineage>
        <taxon>Bacteria</taxon>
        <taxon>Bacillati</taxon>
        <taxon>Cyanobacteriota</taxon>
        <taxon>Cyanophyceae</taxon>
        <taxon>Nostocales</taxon>
        <taxon>Hapalosiphonaceae</taxon>
        <taxon>Mastigocoleus</taxon>
    </lineage>
</organism>
<dbReference type="PANTHER" id="PTHR43182">
    <property type="entry name" value="COBALT-PRECORRIN-6B C(15)-METHYLTRANSFERASE (DECARBOXYLATING)"/>
    <property type="match status" value="1"/>
</dbReference>
<dbReference type="SUPFAM" id="SSF53335">
    <property type="entry name" value="S-adenosyl-L-methionine-dependent methyltransferases"/>
    <property type="match status" value="1"/>
</dbReference>
<keyword evidence="13" id="KW-1185">Reference proteome</keyword>
<proteinExistence type="predicted"/>
<evidence type="ECO:0000256" key="2">
    <source>
        <dbReference type="ARBA" id="ARBA00003015"/>
    </source>
</evidence>
<dbReference type="CDD" id="cd11644">
    <property type="entry name" value="Precorrin-6Y-MT"/>
    <property type="match status" value="1"/>
</dbReference>
<evidence type="ECO:0000313" key="12">
    <source>
        <dbReference type="EMBL" id="KST64698.1"/>
    </source>
</evidence>
<dbReference type="InterPro" id="IPR003358">
    <property type="entry name" value="tRNA_(Gua-N-7)_MeTrfase_Trmb"/>
</dbReference>
<keyword evidence="6" id="KW-0489">Methyltransferase</keyword>
<dbReference type="InterPro" id="IPR000878">
    <property type="entry name" value="4pyrrol_Mease"/>
</dbReference>
<dbReference type="GO" id="GO:0009236">
    <property type="term" value="P:cobalamin biosynthetic process"/>
    <property type="evidence" value="ECO:0007669"/>
    <property type="project" value="UniProtKB-UniPathway"/>
</dbReference>
<dbReference type="Proteomes" id="UP000053372">
    <property type="component" value="Unassembled WGS sequence"/>
</dbReference>
<sequence>MTKIHVVGVGLDGSVGVSEKVRQLIKQAKLLVGSSRHLDYFSQSQTDIPTERLLLGDLSQTITKIRQHLKQGTNPIVILVSGDPLFFGLGRLLLAELPPEELTFHPHLSSIQLAFNRLKIPWQDAKIVSIHGRSVDELISVLQQGVEKIAVLTDATNNPRAIASLLESLSLPSQYKIWVCENLGGDRERILEIPNSQKLDLRFLQEEKFSLLNVVVLLRHNKNKELNLNNLPKLGIPDDCFACFSDRPGLITKREVRVLILGELALHPRQVVWDIGAGTGSVSIEVARLFPSSQVYAIEKTAAGISLIHKNCDRFQVENITAVAGKAPNILLDLPKCDRVFVGGSGGSLGEILNVCAQNLNPDGVVVLALATLEHLNTALSWFKSHNWEFKLLQVQLSRSVPVRELTRFAPLNPVTIVTAKFPKILTTEH</sequence>
<dbReference type="EMBL" id="LMTZ01000129">
    <property type="protein sequence ID" value="KST63988.1"/>
    <property type="molecule type" value="Genomic_DNA"/>
</dbReference>
<dbReference type="InterPro" id="IPR006365">
    <property type="entry name" value="Cbl_synth_CobL"/>
</dbReference>
<dbReference type="SUPFAM" id="SSF53790">
    <property type="entry name" value="Tetrapyrrole methylase"/>
    <property type="match status" value="1"/>
</dbReference>
<accession>A0A0V7ZJB2</accession>
<gene>
    <name evidence="11" type="ORF">BC008_40020</name>
    <name evidence="12" type="ORF">BC008_40995</name>
</gene>
<dbReference type="UniPathway" id="UPA00148"/>
<dbReference type="GO" id="GO:0005524">
    <property type="term" value="F:ATP binding"/>
    <property type="evidence" value="ECO:0007669"/>
    <property type="project" value="UniProtKB-KW"/>
</dbReference>
<dbReference type="InterPro" id="IPR050714">
    <property type="entry name" value="Cobalamin_biosynth_MTase"/>
</dbReference>
<evidence type="ECO:0000256" key="1">
    <source>
        <dbReference type="ARBA" id="ARBA00000142"/>
    </source>
</evidence>
<name>A0A0V7ZJB2_9CYAN</name>
<dbReference type="Gene3D" id="3.40.1010.10">
    <property type="entry name" value="Cobalt-precorrin-4 Transmethylase, Domain 1"/>
    <property type="match status" value="1"/>
</dbReference>
<dbReference type="PIRSF" id="PIRSF036428">
    <property type="entry name" value="CobL"/>
    <property type="match status" value="1"/>
</dbReference>
<feature type="domain" description="Tetrapyrrole methylase" evidence="10">
    <location>
        <begin position="3"/>
        <end position="192"/>
    </location>
</feature>
<keyword evidence="7" id="KW-0808">Transferase</keyword>
<dbReference type="RefSeq" id="WP_027843820.1">
    <property type="nucleotide sequence ID" value="NZ_LMTZ01000118.1"/>
</dbReference>
<dbReference type="Gene3D" id="3.40.50.150">
    <property type="entry name" value="Vaccinia Virus protein VP39"/>
    <property type="match status" value="1"/>
</dbReference>
<evidence type="ECO:0000313" key="13">
    <source>
        <dbReference type="Proteomes" id="UP000053372"/>
    </source>
</evidence>
<comment type="function">
    <text evidence="2">Catalyzes the formation of N(7)-methylguanine at position 46 (m7G46) in tRNA.</text>
</comment>
<evidence type="ECO:0000256" key="5">
    <source>
        <dbReference type="ARBA" id="ARBA00022573"/>
    </source>
</evidence>
<dbReference type="Pfam" id="PF02390">
    <property type="entry name" value="Methyltransf_4"/>
    <property type="match status" value="1"/>
</dbReference>
<dbReference type="GO" id="GO:0008276">
    <property type="term" value="F:protein methyltransferase activity"/>
    <property type="evidence" value="ECO:0007669"/>
    <property type="project" value="InterPro"/>
</dbReference>
<dbReference type="NCBIfam" id="TIGR02469">
    <property type="entry name" value="CbiT"/>
    <property type="match status" value="1"/>
</dbReference>
<dbReference type="InterPro" id="IPR014776">
    <property type="entry name" value="4pyrrole_Mease_sub2"/>
</dbReference>
<comment type="pathway">
    <text evidence="3">Cofactor biosynthesis; adenosylcobalamin biosynthesis.</text>
</comment>
<evidence type="ECO:0000256" key="3">
    <source>
        <dbReference type="ARBA" id="ARBA00004953"/>
    </source>
</evidence>